<dbReference type="AlphaFoldDB" id="M5FRH1"/>
<proteinExistence type="predicted"/>
<organism evidence="1 2">
    <name type="scientific">Dacryopinax primogenitus (strain DJM 731)</name>
    <name type="common">Brown rot fungus</name>
    <dbReference type="NCBI Taxonomy" id="1858805"/>
    <lineage>
        <taxon>Eukaryota</taxon>
        <taxon>Fungi</taxon>
        <taxon>Dikarya</taxon>
        <taxon>Basidiomycota</taxon>
        <taxon>Agaricomycotina</taxon>
        <taxon>Dacrymycetes</taxon>
        <taxon>Dacrymycetales</taxon>
        <taxon>Dacrymycetaceae</taxon>
        <taxon>Dacryopinax</taxon>
    </lineage>
</organism>
<dbReference type="RefSeq" id="XP_040624482.1">
    <property type="nucleotide sequence ID" value="XM_040773939.1"/>
</dbReference>
<dbReference type="Proteomes" id="UP000030653">
    <property type="component" value="Unassembled WGS sequence"/>
</dbReference>
<accession>M5FRH1</accession>
<dbReference type="OrthoDB" id="5410040at2759"/>
<evidence type="ECO:0000313" key="2">
    <source>
        <dbReference type="Proteomes" id="UP000030653"/>
    </source>
</evidence>
<keyword evidence="2" id="KW-1185">Reference proteome</keyword>
<dbReference type="GeneID" id="63689001"/>
<protein>
    <submittedName>
        <fullName evidence="1">Uncharacterized protein</fullName>
    </submittedName>
</protein>
<dbReference type="HOGENOM" id="CLU_174998_0_0_1"/>
<name>M5FRH1_DACPD</name>
<gene>
    <name evidence="1" type="ORF">DACRYDRAFT_24965</name>
</gene>
<sequence>MIPISRLLRMNASQRRSVTSTLFGLTFFAALVTVAFPCPATERNIRGLPKEHDVSSEDMFRRSNKRKWIEEVHR</sequence>
<reference evidence="1 2" key="1">
    <citation type="journal article" date="2012" name="Science">
        <title>The Paleozoic origin of enzymatic lignin decomposition reconstructed from 31 fungal genomes.</title>
        <authorList>
            <person name="Floudas D."/>
            <person name="Binder M."/>
            <person name="Riley R."/>
            <person name="Barry K."/>
            <person name="Blanchette R.A."/>
            <person name="Henrissat B."/>
            <person name="Martinez A.T."/>
            <person name="Otillar R."/>
            <person name="Spatafora J.W."/>
            <person name="Yadav J.S."/>
            <person name="Aerts A."/>
            <person name="Benoit I."/>
            <person name="Boyd A."/>
            <person name="Carlson A."/>
            <person name="Copeland A."/>
            <person name="Coutinho P.M."/>
            <person name="de Vries R.P."/>
            <person name="Ferreira P."/>
            <person name="Findley K."/>
            <person name="Foster B."/>
            <person name="Gaskell J."/>
            <person name="Glotzer D."/>
            <person name="Gorecki P."/>
            <person name="Heitman J."/>
            <person name="Hesse C."/>
            <person name="Hori C."/>
            <person name="Igarashi K."/>
            <person name="Jurgens J.A."/>
            <person name="Kallen N."/>
            <person name="Kersten P."/>
            <person name="Kohler A."/>
            <person name="Kuees U."/>
            <person name="Kumar T.K.A."/>
            <person name="Kuo A."/>
            <person name="LaButti K."/>
            <person name="Larrondo L.F."/>
            <person name="Lindquist E."/>
            <person name="Ling A."/>
            <person name="Lombard V."/>
            <person name="Lucas S."/>
            <person name="Lundell T."/>
            <person name="Martin R."/>
            <person name="McLaughlin D.J."/>
            <person name="Morgenstern I."/>
            <person name="Morin E."/>
            <person name="Murat C."/>
            <person name="Nagy L.G."/>
            <person name="Nolan M."/>
            <person name="Ohm R.A."/>
            <person name="Patyshakuliyeva A."/>
            <person name="Rokas A."/>
            <person name="Ruiz-Duenas F.J."/>
            <person name="Sabat G."/>
            <person name="Salamov A."/>
            <person name="Samejima M."/>
            <person name="Schmutz J."/>
            <person name="Slot J.C."/>
            <person name="St John F."/>
            <person name="Stenlid J."/>
            <person name="Sun H."/>
            <person name="Sun S."/>
            <person name="Syed K."/>
            <person name="Tsang A."/>
            <person name="Wiebenga A."/>
            <person name="Young D."/>
            <person name="Pisabarro A."/>
            <person name="Eastwood D.C."/>
            <person name="Martin F."/>
            <person name="Cullen D."/>
            <person name="Grigoriev I.V."/>
            <person name="Hibbett D.S."/>
        </authorList>
    </citation>
    <scope>NUCLEOTIDE SEQUENCE [LARGE SCALE GENOMIC DNA]</scope>
    <source>
        <strain evidence="1 2">DJM-731 SS1</strain>
    </source>
</reference>
<evidence type="ECO:0000313" key="1">
    <source>
        <dbReference type="EMBL" id="EJT97584.1"/>
    </source>
</evidence>
<dbReference type="EMBL" id="JH795876">
    <property type="protein sequence ID" value="EJT97584.1"/>
    <property type="molecule type" value="Genomic_DNA"/>
</dbReference>